<accession>A0A9Q0HGQ7</accession>
<protein>
    <recommendedName>
        <fullName evidence="2">RPW8 domain-containing protein</fullName>
    </recommendedName>
</protein>
<reference evidence="3" key="1">
    <citation type="journal article" date="2023" name="Plant J.">
        <title>The genome of the king protea, Protea cynaroides.</title>
        <authorList>
            <person name="Chang J."/>
            <person name="Duong T.A."/>
            <person name="Schoeman C."/>
            <person name="Ma X."/>
            <person name="Roodt D."/>
            <person name="Barker N."/>
            <person name="Li Z."/>
            <person name="Van de Peer Y."/>
            <person name="Mizrachi E."/>
        </authorList>
    </citation>
    <scope>NUCLEOTIDE SEQUENCE</scope>
    <source>
        <tissue evidence="3">Young leaves</tissue>
    </source>
</reference>
<dbReference type="InterPro" id="IPR002182">
    <property type="entry name" value="NB-ARC"/>
</dbReference>
<dbReference type="Pfam" id="PF00931">
    <property type="entry name" value="NB-ARC"/>
    <property type="match status" value="1"/>
</dbReference>
<dbReference type="EMBL" id="JAMYWD010000008">
    <property type="protein sequence ID" value="KAJ4964390.1"/>
    <property type="molecule type" value="Genomic_DNA"/>
</dbReference>
<dbReference type="Pfam" id="PF05659">
    <property type="entry name" value="RPW8"/>
    <property type="match status" value="1"/>
</dbReference>
<organism evidence="3 4">
    <name type="scientific">Protea cynaroides</name>
    <dbReference type="NCBI Taxonomy" id="273540"/>
    <lineage>
        <taxon>Eukaryota</taxon>
        <taxon>Viridiplantae</taxon>
        <taxon>Streptophyta</taxon>
        <taxon>Embryophyta</taxon>
        <taxon>Tracheophyta</taxon>
        <taxon>Spermatophyta</taxon>
        <taxon>Magnoliopsida</taxon>
        <taxon>Proteales</taxon>
        <taxon>Proteaceae</taxon>
        <taxon>Protea</taxon>
    </lineage>
</organism>
<dbReference type="PRINTS" id="PR00364">
    <property type="entry name" value="DISEASERSIST"/>
</dbReference>
<keyword evidence="4" id="KW-1185">Reference proteome</keyword>
<proteinExistence type="inferred from homology"/>
<gene>
    <name evidence="3" type="ORF">NE237_024329</name>
</gene>
<dbReference type="GO" id="GO:0043531">
    <property type="term" value="F:ADP binding"/>
    <property type="evidence" value="ECO:0007669"/>
    <property type="project" value="InterPro"/>
</dbReference>
<evidence type="ECO:0000313" key="3">
    <source>
        <dbReference type="EMBL" id="KAJ4964390.1"/>
    </source>
</evidence>
<dbReference type="InterPro" id="IPR008808">
    <property type="entry name" value="Powdery_mildew-R_dom"/>
</dbReference>
<dbReference type="PANTHER" id="PTHR36766:SF3">
    <property type="entry name" value="RPW8 DOMAIN-CONTAINING PROTEIN"/>
    <property type="match status" value="1"/>
</dbReference>
<dbReference type="PANTHER" id="PTHR36766">
    <property type="entry name" value="PLANT BROAD-SPECTRUM MILDEW RESISTANCE PROTEIN RPW8"/>
    <property type="match status" value="1"/>
</dbReference>
<dbReference type="PROSITE" id="PS51153">
    <property type="entry name" value="RPW8"/>
    <property type="match status" value="1"/>
</dbReference>
<dbReference type="AlphaFoldDB" id="A0A9Q0HGQ7"/>
<dbReference type="Gene3D" id="3.40.50.300">
    <property type="entry name" value="P-loop containing nucleotide triphosphate hydrolases"/>
    <property type="match status" value="1"/>
</dbReference>
<comment type="similarity">
    <text evidence="1">Belongs to the disease resistance NB-LRR family.</text>
</comment>
<comment type="caution">
    <text evidence="3">The sequence shown here is derived from an EMBL/GenBank/DDBJ whole genome shotgun (WGS) entry which is preliminary data.</text>
</comment>
<feature type="domain" description="RPW8" evidence="2">
    <location>
        <begin position="1"/>
        <end position="152"/>
    </location>
</feature>
<name>A0A9Q0HGQ7_9MAGN</name>
<dbReference type="Proteomes" id="UP001141806">
    <property type="component" value="Unassembled WGS sequence"/>
</dbReference>
<evidence type="ECO:0000313" key="4">
    <source>
        <dbReference type="Proteomes" id="UP001141806"/>
    </source>
</evidence>
<evidence type="ECO:0000256" key="1">
    <source>
        <dbReference type="ARBA" id="ARBA00008894"/>
    </source>
</evidence>
<dbReference type="InterPro" id="IPR036388">
    <property type="entry name" value="WH-like_DNA-bd_sf"/>
</dbReference>
<dbReference type="InterPro" id="IPR027417">
    <property type="entry name" value="P-loop_NTPase"/>
</dbReference>
<dbReference type="OrthoDB" id="1357022at2759"/>
<dbReference type="Gene3D" id="1.10.10.10">
    <property type="entry name" value="Winged helix-like DNA-binding domain superfamily/Winged helix DNA-binding domain"/>
    <property type="match status" value="1"/>
</dbReference>
<evidence type="ECO:0000259" key="2">
    <source>
        <dbReference type="PROSITE" id="PS51153"/>
    </source>
</evidence>
<sequence>MAGELILGAVVGAVAEELSNLILEKKDQAVNFRDHLERLQNSLELMAPLFTEGMQLDLEFNDRQNKGLQKLIAKLRGGEDLIQKCTKVPNWNIYLKMLYSSKIINLDEAILSFCQRELQAEMWRDNKQIMRGVQQFETKLEGQRELQVETWRGVQRLETTVEGLRESQVEIWRDSKQIMRGVQQLETTVEGLSTQLGRSVSLDVFSPGNEGLCAVPELPNCVVGLDVPLRELKIKLFKENVTVLGVCAPGGCGKSTLAAMLCRNEQVQCTFKDKILFLTVSRTPNLKILLRLLEKIGGRLPDSNLSEKDATKQFQYLLQQRKSEPLLLVLDDVWDKSIIEKLFSRTEGYKMLVTSREAFQIYNTEYHSKYLLKTLNHQDSKALFHHTAFFHRTALSQDGNEEFEPDEDLINEILRCCDGFPLAIMVIAKSLSLQPAVIWEKMARKLLKGCSILDFDENLRECLTTSLESLDATVLECFLDLGSFPEDKKVPASALIDMWCELYELEDEDDAYVNLLELASRNLINLVGSR</sequence>
<dbReference type="SUPFAM" id="SSF52540">
    <property type="entry name" value="P-loop containing nucleoside triphosphate hydrolases"/>
    <property type="match status" value="1"/>
</dbReference>